<dbReference type="Proteomes" id="UP000037460">
    <property type="component" value="Unassembled WGS sequence"/>
</dbReference>
<dbReference type="AlphaFoldDB" id="A0A0M0J3J2"/>
<comment type="caution">
    <text evidence="1">The sequence shown here is derived from an EMBL/GenBank/DDBJ whole genome shotgun (WGS) entry which is preliminary data.</text>
</comment>
<sequence length="334" mass="37256">MCERGTEVAVYDYADFGERCLGLTSYVLYPGLEGYHGARDKFTRRFGAKRVIGLQVDEVGAFLENKCIGHVYIIKEGTPYVPDVRLLPRSVRSLVHCVFHANTPHGDVYAKISPCVRGFAPVVPHIVRSCDPHGPNLRVELGLPADATVFGRHGGWDTFDIQFASRAVIEVARARADSIYFVFLNTAPFTTPRRNIIHLPRTSDVGRISSFIRTCDAMLHARSGGETFGLACAEFSAHNRPVLASAAHDDDGHGSMHLDTLRGHNLERFFYRDHASLVHQMLHFDRNQRGDFNAHRAFEPAAVMSQFEHVFLRAGPLPTHDEVKEAHESGVSVR</sequence>
<dbReference type="OrthoDB" id="10586963at2759"/>
<protein>
    <submittedName>
        <fullName evidence="1">Uncharacterized protein</fullName>
    </submittedName>
</protein>
<evidence type="ECO:0000313" key="2">
    <source>
        <dbReference type="Proteomes" id="UP000037460"/>
    </source>
</evidence>
<evidence type="ECO:0000313" key="1">
    <source>
        <dbReference type="EMBL" id="KOO21139.1"/>
    </source>
</evidence>
<gene>
    <name evidence="1" type="ORF">Ctob_001835</name>
</gene>
<dbReference type="EMBL" id="JWZX01003387">
    <property type="protein sequence ID" value="KOO21139.1"/>
    <property type="molecule type" value="Genomic_DNA"/>
</dbReference>
<accession>A0A0M0J3J2</accession>
<reference evidence="2" key="1">
    <citation type="journal article" date="2015" name="PLoS Genet.">
        <title>Genome Sequence and Transcriptome Analyses of Chrysochromulina tobin: Metabolic Tools for Enhanced Algal Fitness in the Prominent Order Prymnesiales (Haptophyceae).</title>
        <authorList>
            <person name="Hovde B.T."/>
            <person name="Deodato C.R."/>
            <person name="Hunsperger H.M."/>
            <person name="Ryken S.A."/>
            <person name="Yost W."/>
            <person name="Jha R.K."/>
            <person name="Patterson J."/>
            <person name="Monnat R.J. Jr."/>
            <person name="Barlow S.B."/>
            <person name="Starkenburg S.R."/>
            <person name="Cattolico R.A."/>
        </authorList>
    </citation>
    <scope>NUCLEOTIDE SEQUENCE</scope>
    <source>
        <strain evidence="2">CCMP291</strain>
    </source>
</reference>
<name>A0A0M0J3J2_9EUKA</name>
<keyword evidence="2" id="KW-1185">Reference proteome</keyword>
<organism evidence="1 2">
    <name type="scientific">Chrysochromulina tobinii</name>
    <dbReference type="NCBI Taxonomy" id="1460289"/>
    <lineage>
        <taxon>Eukaryota</taxon>
        <taxon>Haptista</taxon>
        <taxon>Haptophyta</taxon>
        <taxon>Prymnesiophyceae</taxon>
        <taxon>Prymnesiales</taxon>
        <taxon>Chrysochromulinaceae</taxon>
        <taxon>Chrysochromulina</taxon>
    </lineage>
</organism>
<proteinExistence type="predicted"/>